<evidence type="ECO:0000259" key="2">
    <source>
        <dbReference type="Pfam" id="PF10703"/>
    </source>
</evidence>
<dbReference type="AlphaFoldDB" id="A0A6H1UBD3"/>
<proteinExistence type="predicted"/>
<keyword evidence="1" id="KW-0732">Signal</keyword>
<evidence type="ECO:0000313" key="4">
    <source>
        <dbReference type="Proteomes" id="UP000501602"/>
    </source>
</evidence>
<evidence type="ECO:0000256" key="1">
    <source>
        <dbReference type="SAM" id="SignalP"/>
    </source>
</evidence>
<organism evidence="3 4">
    <name type="scientific">Ferrimonas lipolytica</name>
    <dbReference type="NCBI Taxonomy" id="2724191"/>
    <lineage>
        <taxon>Bacteria</taxon>
        <taxon>Pseudomonadati</taxon>
        <taxon>Pseudomonadota</taxon>
        <taxon>Gammaproteobacteria</taxon>
        <taxon>Alteromonadales</taxon>
        <taxon>Ferrimonadaceae</taxon>
        <taxon>Ferrimonas</taxon>
    </lineage>
</organism>
<feature type="chain" id="PRO_5026274987" description="Molybdenum cofactor biosynthesis protein F N-terminal domain-containing protein" evidence="1">
    <location>
        <begin position="20"/>
        <end position="125"/>
    </location>
</feature>
<reference evidence="3 4" key="1">
    <citation type="submission" date="2020-04" db="EMBL/GenBank/DDBJ databases">
        <title>Ferrimonas sp. S7 isolated from sea water.</title>
        <authorList>
            <person name="Bae S.S."/>
            <person name="Baek K."/>
        </authorList>
    </citation>
    <scope>NUCLEOTIDE SEQUENCE [LARGE SCALE GENOMIC DNA]</scope>
    <source>
        <strain evidence="3 4">S7</strain>
    </source>
</reference>
<dbReference type="Proteomes" id="UP000501602">
    <property type="component" value="Chromosome"/>
</dbReference>
<protein>
    <recommendedName>
        <fullName evidence="2">Molybdenum cofactor biosynthesis protein F N-terminal domain-containing protein</fullName>
    </recommendedName>
</protein>
<dbReference type="Gene3D" id="2.40.128.20">
    <property type="match status" value="1"/>
</dbReference>
<dbReference type="KEGG" id="fes:HER31_04120"/>
<dbReference type="InterPro" id="IPR024724">
    <property type="entry name" value="MoaF_N"/>
</dbReference>
<dbReference type="RefSeq" id="WP_168659408.1">
    <property type="nucleotide sequence ID" value="NZ_CP051180.1"/>
</dbReference>
<dbReference type="InterPro" id="IPR012674">
    <property type="entry name" value="Calycin"/>
</dbReference>
<accession>A0A6H1UBD3</accession>
<feature type="signal peptide" evidence="1">
    <location>
        <begin position="1"/>
        <end position="19"/>
    </location>
</feature>
<sequence>MKNIFAYSLLLSLSTLAQADNSNFLTAELAGEVITYEYSEGHTYSLKFTAEKLSYRNHDKHIEWQGSYPYQATRTDYGQYLIAWYEQDNNDFVTVLIDPTKNIIHGSALFGGEHTFFHKGKLINK</sequence>
<evidence type="ECO:0000313" key="3">
    <source>
        <dbReference type="EMBL" id="QIZ76148.1"/>
    </source>
</evidence>
<gene>
    <name evidence="3" type="ORF">HER31_04120</name>
</gene>
<feature type="domain" description="Molybdenum cofactor biosynthesis protein F N-terminal" evidence="2">
    <location>
        <begin position="22"/>
        <end position="102"/>
    </location>
</feature>
<keyword evidence="4" id="KW-1185">Reference proteome</keyword>
<name>A0A6H1UBD3_9GAMM</name>
<dbReference type="Pfam" id="PF10703">
    <property type="entry name" value="MoaF"/>
    <property type="match status" value="1"/>
</dbReference>
<dbReference type="EMBL" id="CP051180">
    <property type="protein sequence ID" value="QIZ76148.1"/>
    <property type="molecule type" value="Genomic_DNA"/>
</dbReference>